<proteinExistence type="predicted"/>
<protein>
    <submittedName>
        <fullName evidence="2">Uncharacterized protein</fullName>
    </submittedName>
</protein>
<dbReference type="EMBL" id="BGZK01000727">
    <property type="protein sequence ID" value="GBP58111.1"/>
    <property type="molecule type" value="Genomic_DNA"/>
</dbReference>
<dbReference type="Proteomes" id="UP000299102">
    <property type="component" value="Unassembled WGS sequence"/>
</dbReference>
<feature type="region of interest" description="Disordered" evidence="1">
    <location>
        <begin position="106"/>
        <end position="125"/>
    </location>
</feature>
<name>A0A4C1X321_EUMVA</name>
<evidence type="ECO:0000313" key="2">
    <source>
        <dbReference type="EMBL" id="GBP58111.1"/>
    </source>
</evidence>
<evidence type="ECO:0000256" key="1">
    <source>
        <dbReference type="SAM" id="MobiDB-lite"/>
    </source>
</evidence>
<gene>
    <name evidence="2" type="ORF">EVAR_40655_1</name>
</gene>
<dbReference type="AlphaFoldDB" id="A0A4C1X321"/>
<feature type="compositionally biased region" description="Basic residues" evidence="1">
    <location>
        <begin position="109"/>
        <end position="118"/>
    </location>
</feature>
<sequence length="187" mass="20708">MGHVRALAIKMRDKKPRRRIVGGPLASCQLDPLAKRCNIITRSTLNNHSSIFLPLNSTVVPLAGPVLPINNDKGILEKEVYFWKTGNALAPSLGLQFQPIKKNVDGRRVKSRASHSKRQVSTNPEQSELTNDFFSSFSGNKLLATSLRECVKPWLAHVITTSATTAVTDVRPVLDERRGLKARRTGM</sequence>
<evidence type="ECO:0000313" key="3">
    <source>
        <dbReference type="Proteomes" id="UP000299102"/>
    </source>
</evidence>
<reference evidence="2 3" key="1">
    <citation type="journal article" date="2019" name="Commun. Biol.">
        <title>The bagworm genome reveals a unique fibroin gene that provides high tensile strength.</title>
        <authorList>
            <person name="Kono N."/>
            <person name="Nakamura H."/>
            <person name="Ohtoshi R."/>
            <person name="Tomita M."/>
            <person name="Numata K."/>
            <person name="Arakawa K."/>
        </authorList>
    </citation>
    <scope>NUCLEOTIDE SEQUENCE [LARGE SCALE GENOMIC DNA]</scope>
</reference>
<keyword evidence="3" id="KW-1185">Reference proteome</keyword>
<organism evidence="2 3">
    <name type="scientific">Eumeta variegata</name>
    <name type="common">Bagworm moth</name>
    <name type="synonym">Eumeta japonica</name>
    <dbReference type="NCBI Taxonomy" id="151549"/>
    <lineage>
        <taxon>Eukaryota</taxon>
        <taxon>Metazoa</taxon>
        <taxon>Ecdysozoa</taxon>
        <taxon>Arthropoda</taxon>
        <taxon>Hexapoda</taxon>
        <taxon>Insecta</taxon>
        <taxon>Pterygota</taxon>
        <taxon>Neoptera</taxon>
        <taxon>Endopterygota</taxon>
        <taxon>Lepidoptera</taxon>
        <taxon>Glossata</taxon>
        <taxon>Ditrysia</taxon>
        <taxon>Tineoidea</taxon>
        <taxon>Psychidae</taxon>
        <taxon>Oiketicinae</taxon>
        <taxon>Eumeta</taxon>
    </lineage>
</organism>
<comment type="caution">
    <text evidence="2">The sequence shown here is derived from an EMBL/GenBank/DDBJ whole genome shotgun (WGS) entry which is preliminary data.</text>
</comment>
<accession>A0A4C1X321</accession>